<evidence type="ECO:0000313" key="8">
    <source>
        <dbReference type="Proteomes" id="UP000030416"/>
    </source>
</evidence>
<dbReference type="PANTHER" id="PTHR43133">
    <property type="entry name" value="RNA POLYMERASE ECF-TYPE SIGMA FACTO"/>
    <property type="match status" value="1"/>
</dbReference>
<dbReference type="SUPFAM" id="SSF88659">
    <property type="entry name" value="Sigma3 and sigma4 domains of RNA polymerase sigma factors"/>
    <property type="match status" value="1"/>
</dbReference>
<evidence type="ECO:0000259" key="5">
    <source>
        <dbReference type="Pfam" id="PF04542"/>
    </source>
</evidence>
<reference evidence="7 8" key="1">
    <citation type="submission" date="2014-02" db="EMBL/GenBank/DDBJ databases">
        <title>Draft genome sequence of Lysinibacillus manganicus DSM 26584T.</title>
        <authorList>
            <person name="Zhang F."/>
            <person name="Wang G."/>
            <person name="Zhang L."/>
        </authorList>
    </citation>
    <scope>NUCLEOTIDE SEQUENCE [LARGE SCALE GENOMIC DNA]</scope>
    <source>
        <strain evidence="7 8">DSM 26584</strain>
    </source>
</reference>
<sequence>MDKEIEYIFEEHSEHLLRLAYFYTKDRHSSEDIVQDVFIRFMNTDYEERGSIRAFLSKMTINKAKDYLKSWTYKKIQLKEKWSYLVAKKRPNRLLVNDERSIIGKAVLELSLDYREVIILYYYQEMSVAEISAMLLIPENTVKTRLKRAREKLKPLLQEDVWEVLINE</sequence>
<dbReference type="Pfam" id="PF08281">
    <property type="entry name" value="Sigma70_r4_2"/>
    <property type="match status" value="1"/>
</dbReference>
<accession>A0A0A3HYS8</accession>
<evidence type="ECO:0000256" key="2">
    <source>
        <dbReference type="ARBA" id="ARBA00023015"/>
    </source>
</evidence>
<keyword evidence="2" id="KW-0805">Transcription regulation</keyword>
<feature type="domain" description="RNA polymerase sigma-70 region 2" evidence="5">
    <location>
        <begin position="8"/>
        <end position="70"/>
    </location>
</feature>
<name>A0A0A3HYS8_9BACL</name>
<dbReference type="Proteomes" id="UP000030416">
    <property type="component" value="Unassembled WGS sequence"/>
</dbReference>
<dbReference type="InterPro" id="IPR036388">
    <property type="entry name" value="WH-like_DNA-bd_sf"/>
</dbReference>
<evidence type="ECO:0000313" key="7">
    <source>
        <dbReference type="EMBL" id="KGR77746.1"/>
    </source>
</evidence>
<dbReference type="AlphaFoldDB" id="A0A0A3HYS8"/>
<dbReference type="GO" id="GO:0006352">
    <property type="term" value="P:DNA-templated transcription initiation"/>
    <property type="evidence" value="ECO:0007669"/>
    <property type="project" value="InterPro"/>
</dbReference>
<protein>
    <submittedName>
        <fullName evidence="7">RNA polymerase</fullName>
    </submittedName>
</protein>
<keyword evidence="3" id="KW-0731">Sigma factor</keyword>
<feature type="domain" description="RNA polymerase sigma factor 70 region 4 type 2" evidence="6">
    <location>
        <begin position="102"/>
        <end position="153"/>
    </location>
</feature>
<dbReference type="STRING" id="1384049.CD29_13940"/>
<evidence type="ECO:0000256" key="4">
    <source>
        <dbReference type="ARBA" id="ARBA00023163"/>
    </source>
</evidence>
<evidence type="ECO:0000256" key="1">
    <source>
        <dbReference type="ARBA" id="ARBA00010641"/>
    </source>
</evidence>
<comment type="similarity">
    <text evidence="1">Belongs to the sigma-70 factor family. ECF subfamily.</text>
</comment>
<dbReference type="GO" id="GO:0016987">
    <property type="term" value="F:sigma factor activity"/>
    <property type="evidence" value="ECO:0007669"/>
    <property type="project" value="UniProtKB-KW"/>
</dbReference>
<dbReference type="OrthoDB" id="9794508at2"/>
<dbReference type="InterPro" id="IPR013249">
    <property type="entry name" value="RNA_pol_sigma70_r4_t2"/>
</dbReference>
<dbReference type="RefSeq" id="WP_036187817.1">
    <property type="nucleotide sequence ID" value="NZ_AVDA01000016.1"/>
</dbReference>
<dbReference type="Gene3D" id="1.10.1740.10">
    <property type="match status" value="1"/>
</dbReference>
<dbReference type="CDD" id="cd06171">
    <property type="entry name" value="Sigma70_r4"/>
    <property type="match status" value="1"/>
</dbReference>
<evidence type="ECO:0000256" key="3">
    <source>
        <dbReference type="ARBA" id="ARBA00023082"/>
    </source>
</evidence>
<dbReference type="PANTHER" id="PTHR43133:SF60">
    <property type="entry name" value="RNA POLYMERASE SIGMA FACTOR SIGV"/>
    <property type="match status" value="1"/>
</dbReference>
<keyword evidence="8" id="KW-1185">Reference proteome</keyword>
<evidence type="ECO:0000259" key="6">
    <source>
        <dbReference type="Pfam" id="PF08281"/>
    </source>
</evidence>
<dbReference type="InterPro" id="IPR013325">
    <property type="entry name" value="RNA_pol_sigma_r2"/>
</dbReference>
<dbReference type="SUPFAM" id="SSF88946">
    <property type="entry name" value="Sigma2 domain of RNA polymerase sigma factors"/>
    <property type="match status" value="1"/>
</dbReference>
<dbReference type="InterPro" id="IPR014284">
    <property type="entry name" value="RNA_pol_sigma-70_dom"/>
</dbReference>
<comment type="caution">
    <text evidence="7">The sequence shown here is derived from an EMBL/GenBank/DDBJ whole genome shotgun (WGS) entry which is preliminary data.</text>
</comment>
<dbReference type="GO" id="GO:0003677">
    <property type="term" value="F:DNA binding"/>
    <property type="evidence" value="ECO:0007669"/>
    <property type="project" value="InterPro"/>
</dbReference>
<gene>
    <name evidence="7" type="ORF">CD29_13940</name>
</gene>
<dbReference type="Pfam" id="PF04542">
    <property type="entry name" value="Sigma70_r2"/>
    <property type="match status" value="1"/>
</dbReference>
<organism evidence="7 8">
    <name type="scientific">Ureibacillus manganicus DSM 26584</name>
    <dbReference type="NCBI Taxonomy" id="1384049"/>
    <lineage>
        <taxon>Bacteria</taxon>
        <taxon>Bacillati</taxon>
        <taxon>Bacillota</taxon>
        <taxon>Bacilli</taxon>
        <taxon>Bacillales</taxon>
        <taxon>Caryophanaceae</taxon>
        <taxon>Ureibacillus</taxon>
    </lineage>
</organism>
<dbReference type="InterPro" id="IPR013324">
    <property type="entry name" value="RNA_pol_sigma_r3/r4-like"/>
</dbReference>
<dbReference type="InterPro" id="IPR039425">
    <property type="entry name" value="RNA_pol_sigma-70-like"/>
</dbReference>
<proteinExistence type="inferred from homology"/>
<keyword evidence="4" id="KW-0804">Transcription</keyword>
<dbReference type="eggNOG" id="COG1595">
    <property type="taxonomic scope" value="Bacteria"/>
</dbReference>
<dbReference type="InterPro" id="IPR007627">
    <property type="entry name" value="RNA_pol_sigma70_r2"/>
</dbReference>
<dbReference type="Gene3D" id="1.10.10.10">
    <property type="entry name" value="Winged helix-like DNA-binding domain superfamily/Winged helix DNA-binding domain"/>
    <property type="match status" value="1"/>
</dbReference>
<dbReference type="NCBIfam" id="TIGR02937">
    <property type="entry name" value="sigma70-ECF"/>
    <property type="match status" value="1"/>
</dbReference>
<dbReference type="EMBL" id="JPVN01000016">
    <property type="protein sequence ID" value="KGR77746.1"/>
    <property type="molecule type" value="Genomic_DNA"/>
</dbReference>